<dbReference type="PANTHER" id="PTHR35340:SF5">
    <property type="entry name" value="ASST-DOMAIN-CONTAINING PROTEIN"/>
    <property type="match status" value="1"/>
</dbReference>
<evidence type="ECO:0008006" key="4">
    <source>
        <dbReference type="Google" id="ProtNLM"/>
    </source>
</evidence>
<accession>A0A0G4EEI4</accession>
<dbReference type="AlphaFoldDB" id="A0A0G4EEI4"/>
<sequence length="471" mass="53018">MRSGNITTHQYLLILDNTGGPVWYHRFPWTTGGTTGPRFQLRDFKLQGNNQLSYIEMIPEDRGWHVLNNSFKRVRTIVPANGYDPDHHDMKIREDGHVLLIAKDLRDLSKQNISSLPGNASGVAIGCVVQELDADNRLVWQWSSWHHLPNQFEETLTADDYRFKFDSSRLDHLHANAVAWTPDGHVLLSLRYLSQVIKIDRETGYVIWKMGGKANQFRFVNDPFNGFSFQHDAVLHPDGHLTLYDNGNERDPPRSRAVEYRLDEDKKIATLVWQYSPGIWGAAMGSHQRLANGNHGVSWGGIEGDPGGAQPFYSEISPDGEELLRMRFKKGMGYRAARLPFEGIDNSTKPTLLLDTNAEPATLHYSWNGATKVAKWRVLGGWGLQKTYAVEVVNKTRFEHSTALTGKFNPTGSCVYFRVEALNVRGTIIGSSDTIFPPWCPKIQNDGPSAGGPTDNADPKRRQESARVLLP</sequence>
<evidence type="ECO:0000313" key="2">
    <source>
        <dbReference type="EMBL" id="CEL94091.1"/>
    </source>
</evidence>
<gene>
    <name evidence="2" type="ORF">Vbra_4934</name>
</gene>
<evidence type="ECO:0000256" key="1">
    <source>
        <dbReference type="SAM" id="MobiDB-lite"/>
    </source>
</evidence>
<evidence type="ECO:0000313" key="3">
    <source>
        <dbReference type="Proteomes" id="UP000041254"/>
    </source>
</evidence>
<dbReference type="EMBL" id="CDMY01000204">
    <property type="protein sequence ID" value="CEL94091.1"/>
    <property type="molecule type" value="Genomic_DNA"/>
</dbReference>
<keyword evidence="3" id="KW-1185">Reference proteome</keyword>
<protein>
    <recommendedName>
        <fullName evidence="4">Fibronectin type-III domain-containing protein</fullName>
    </recommendedName>
</protein>
<feature type="region of interest" description="Disordered" evidence="1">
    <location>
        <begin position="439"/>
        <end position="471"/>
    </location>
</feature>
<dbReference type="GO" id="GO:0004062">
    <property type="term" value="F:aryl sulfotransferase activity"/>
    <property type="evidence" value="ECO:0007669"/>
    <property type="project" value="InterPro"/>
</dbReference>
<dbReference type="PhylomeDB" id="A0A0G4EEI4"/>
<dbReference type="InterPro" id="IPR010262">
    <property type="entry name" value="Arylsulfotransferase_bact"/>
</dbReference>
<dbReference type="OrthoDB" id="5427350at2759"/>
<reference evidence="2 3" key="1">
    <citation type="submission" date="2014-11" db="EMBL/GenBank/DDBJ databases">
        <authorList>
            <person name="Zhu J."/>
            <person name="Qi W."/>
            <person name="Song R."/>
        </authorList>
    </citation>
    <scope>NUCLEOTIDE SEQUENCE [LARGE SCALE GENOMIC DNA]</scope>
</reference>
<dbReference type="SUPFAM" id="SSF63829">
    <property type="entry name" value="Calcium-dependent phosphotriesterase"/>
    <property type="match status" value="1"/>
</dbReference>
<dbReference type="Proteomes" id="UP000041254">
    <property type="component" value="Unassembled WGS sequence"/>
</dbReference>
<dbReference type="InParanoid" id="A0A0G4EEI4"/>
<dbReference type="Pfam" id="PF05935">
    <property type="entry name" value="Arylsulfotrans"/>
    <property type="match status" value="1"/>
</dbReference>
<dbReference type="VEuPathDB" id="CryptoDB:Vbra_4934"/>
<dbReference type="PANTHER" id="PTHR35340">
    <property type="entry name" value="PQQ ENZYME REPEAT PROTEIN-RELATED"/>
    <property type="match status" value="1"/>
</dbReference>
<name>A0A0G4EEI4_VITBC</name>
<dbReference type="InterPro" id="IPR053143">
    <property type="entry name" value="Arylsulfate_ST"/>
</dbReference>
<proteinExistence type="predicted"/>
<organism evidence="2 3">
    <name type="scientific">Vitrella brassicaformis (strain CCMP3155)</name>
    <dbReference type="NCBI Taxonomy" id="1169540"/>
    <lineage>
        <taxon>Eukaryota</taxon>
        <taxon>Sar</taxon>
        <taxon>Alveolata</taxon>
        <taxon>Colpodellida</taxon>
        <taxon>Vitrellaceae</taxon>
        <taxon>Vitrella</taxon>
    </lineage>
</organism>
<dbReference type="STRING" id="1169540.A0A0G4EEI4"/>